<keyword evidence="3 5" id="KW-1133">Transmembrane helix</keyword>
<dbReference type="InterPro" id="IPR011527">
    <property type="entry name" value="ABC1_TM_dom"/>
</dbReference>
<evidence type="ECO:0000256" key="4">
    <source>
        <dbReference type="ARBA" id="ARBA00023136"/>
    </source>
</evidence>
<feature type="transmembrane region" description="Helical" evidence="5">
    <location>
        <begin position="41"/>
        <end position="66"/>
    </location>
</feature>
<dbReference type="EMBL" id="BARU01031052">
    <property type="protein sequence ID" value="GAH70271.1"/>
    <property type="molecule type" value="Genomic_DNA"/>
</dbReference>
<evidence type="ECO:0000256" key="2">
    <source>
        <dbReference type="ARBA" id="ARBA00022692"/>
    </source>
</evidence>
<dbReference type="GO" id="GO:0005524">
    <property type="term" value="F:ATP binding"/>
    <property type="evidence" value="ECO:0007669"/>
    <property type="project" value="InterPro"/>
</dbReference>
<dbReference type="GO" id="GO:0016020">
    <property type="term" value="C:membrane"/>
    <property type="evidence" value="ECO:0007669"/>
    <property type="project" value="UniProtKB-SubCell"/>
</dbReference>
<feature type="non-terminal residue" evidence="7">
    <location>
        <position position="1"/>
    </location>
</feature>
<feature type="transmembrane region" description="Helical" evidence="5">
    <location>
        <begin position="78"/>
        <end position="99"/>
    </location>
</feature>
<dbReference type="GO" id="GO:0015421">
    <property type="term" value="F:ABC-type oligopeptide transporter activity"/>
    <property type="evidence" value="ECO:0007669"/>
    <property type="project" value="TreeGrafter"/>
</dbReference>
<feature type="domain" description="ABC transmembrane type-1" evidence="6">
    <location>
        <begin position="42"/>
        <end position="264"/>
    </location>
</feature>
<dbReference type="InterPro" id="IPR036640">
    <property type="entry name" value="ABC1_TM_sf"/>
</dbReference>
<dbReference type="AlphaFoldDB" id="X1HJF7"/>
<reference evidence="7" key="1">
    <citation type="journal article" date="2014" name="Front. Microbiol.">
        <title>High frequency of phylogenetically diverse reductive dehalogenase-homologous genes in deep subseafloor sedimentary metagenomes.</title>
        <authorList>
            <person name="Kawai M."/>
            <person name="Futagami T."/>
            <person name="Toyoda A."/>
            <person name="Takaki Y."/>
            <person name="Nishi S."/>
            <person name="Hori S."/>
            <person name="Arai W."/>
            <person name="Tsubouchi T."/>
            <person name="Morono Y."/>
            <person name="Uchiyama I."/>
            <person name="Ito T."/>
            <person name="Fujiyama A."/>
            <person name="Inagaki F."/>
            <person name="Takami H."/>
        </authorList>
    </citation>
    <scope>NUCLEOTIDE SEQUENCE</scope>
    <source>
        <strain evidence="7">Expedition CK06-06</strain>
    </source>
</reference>
<dbReference type="Pfam" id="PF00664">
    <property type="entry name" value="ABC_membrane"/>
    <property type="match status" value="1"/>
</dbReference>
<dbReference type="Gene3D" id="1.20.1560.10">
    <property type="entry name" value="ABC transporter type 1, transmembrane domain"/>
    <property type="match status" value="1"/>
</dbReference>
<evidence type="ECO:0000256" key="5">
    <source>
        <dbReference type="SAM" id="Phobius"/>
    </source>
</evidence>
<keyword evidence="2 5" id="KW-0812">Transmembrane</keyword>
<dbReference type="PANTHER" id="PTHR43394">
    <property type="entry name" value="ATP-DEPENDENT PERMEASE MDL1, MITOCHONDRIAL"/>
    <property type="match status" value="1"/>
</dbReference>
<feature type="transmembrane region" description="Helical" evidence="5">
    <location>
        <begin position="181"/>
        <end position="199"/>
    </location>
</feature>
<dbReference type="PROSITE" id="PS50929">
    <property type="entry name" value="ABC_TM1F"/>
    <property type="match status" value="1"/>
</dbReference>
<dbReference type="PANTHER" id="PTHR43394:SF1">
    <property type="entry name" value="ATP-BINDING CASSETTE SUB-FAMILY B MEMBER 10, MITOCHONDRIAL"/>
    <property type="match status" value="1"/>
</dbReference>
<keyword evidence="4 5" id="KW-0472">Membrane</keyword>
<evidence type="ECO:0000256" key="1">
    <source>
        <dbReference type="ARBA" id="ARBA00004141"/>
    </source>
</evidence>
<organism evidence="7">
    <name type="scientific">marine sediment metagenome</name>
    <dbReference type="NCBI Taxonomy" id="412755"/>
    <lineage>
        <taxon>unclassified sequences</taxon>
        <taxon>metagenomes</taxon>
        <taxon>ecological metagenomes</taxon>
    </lineage>
</organism>
<comment type="subcellular location">
    <subcellularLocation>
        <location evidence="1">Membrane</location>
        <topology evidence="1">Multi-pass membrane protein</topology>
    </subcellularLocation>
</comment>
<name>X1HJF7_9ZZZZ</name>
<dbReference type="SUPFAM" id="SSF90123">
    <property type="entry name" value="ABC transporter transmembrane region"/>
    <property type="match status" value="1"/>
</dbReference>
<dbReference type="CDD" id="cd07346">
    <property type="entry name" value="ABC_6TM_exporters"/>
    <property type="match status" value="1"/>
</dbReference>
<dbReference type="InterPro" id="IPR039421">
    <property type="entry name" value="Type_1_exporter"/>
</dbReference>
<comment type="caution">
    <text evidence="7">The sequence shown here is derived from an EMBL/GenBank/DDBJ whole genome shotgun (WGS) entry which is preliminary data.</text>
</comment>
<gene>
    <name evidence="7" type="ORF">S03H2_49167</name>
</gene>
<accession>X1HJF7</accession>
<proteinExistence type="predicted"/>
<evidence type="ECO:0000259" key="6">
    <source>
        <dbReference type="PROSITE" id="PS50929"/>
    </source>
</evidence>
<protein>
    <recommendedName>
        <fullName evidence="6">ABC transmembrane type-1 domain-containing protein</fullName>
    </recommendedName>
</protein>
<evidence type="ECO:0000256" key="3">
    <source>
        <dbReference type="ARBA" id="ARBA00022989"/>
    </source>
</evidence>
<feature type="transmembrane region" description="Helical" evidence="5">
    <location>
        <begin position="157"/>
        <end position="175"/>
    </location>
</feature>
<feature type="non-terminal residue" evidence="7">
    <location>
        <position position="264"/>
    </location>
</feature>
<evidence type="ECO:0000313" key="7">
    <source>
        <dbReference type="EMBL" id="GAH70271.1"/>
    </source>
</evidence>
<sequence length="264" mass="29918">PSITGHRGPMMFNEEKAKFDHPRKDLWKFLFSYLIPYKRRLIFYLILLLAGTAIMSLNPIIVANIIDNGIIPGDSQYILTLAIIFLSLMLFMAVTNFIAQYGMAKESQKVVFEIRNDIFSKLQNMSLAYFDTRPSGDIMSIATNDVDQLNQLVGGQFVQIITSIVGISLTILFMYMLNPLLATLSLIVFPIFLLMLKLFKKIITGVFKETRKSISKVTSSIQENIAGAKIVQAYGQEDRASSEFDEANRQNYDAMLRVRQIMSS</sequence>